<name>A0ABM9C8Q7_9BACL</name>
<reference evidence="2" key="1">
    <citation type="submission" date="2022-01" db="EMBL/GenBank/DDBJ databases">
        <authorList>
            <person name="Criscuolo A."/>
        </authorList>
    </citation>
    <scope>NUCLEOTIDE SEQUENCE</scope>
    <source>
        <strain evidence="2">CIP111892</strain>
    </source>
</reference>
<dbReference type="EMBL" id="CAKMMG010000002">
    <property type="protein sequence ID" value="CAH1204843.1"/>
    <property type="molecule type" value="Genomic_DNA"/>
</dbReference>
<evidence type="ECO:0000313" key="2">
    <source>
        <dbReference type="EMBL" id="CAH1204843.1"/>
    </source>
</evidence>
<gene>
    <name evidence="2" type="ORF">PAECIP111892_02563</name>
</gene>
<accession>A0ABM9C8Q7</accession>
<evidence type="ECO:0000256" key="1">
    <source>
        <dbReference type="SAM" id="MobiDB-lite"/>
    </source>
</evidence>
<protein>
    <submittedName>
        <fullName evidence="2">Uncharacterized protein</fullName>
    </submittedName>
</protein>
<dbReference type="Proteomes" id="UP000838324">
    <property type="component" value="Unassembled WGS sequence"/>
</dbReference>
<feature type="region of interest" description="Disordered" evidence="1">
    <location>
        <begin position="1"/>
        <end position="71"/>
    </location>
</feature>
<feature type="compositionally biased region" description="Basic residues" evidence="1">
    <location>
        <begin position="18"/>
        <end position="32"/>
    </location>
</feature>
<organism evidence="2 3">
    <name type="scientific">Paenibacillus auburnensis</name>
    <dbReference type="NCBI Taxonomy" id="2905649"/>
    <lineage>
        <taxon>Bacteria</taxon>
        <taxon>Bacillati</taxon>
        <taxon>Bacillota</taxon>
        <taxon>Bacilli</taxon>
        <taxon>Bacillales</taxon>
        <taxon>Paenibacillaceae</taxon>
        <taxon>Paenibacillus</taxon>
    </lineage>
</organism>
<dbReference type="RefSeq" id="WP_236333579.1">
    <property type="nucleotide sequence ID" value="NZ_CAKMMG010000002.1"/>
</dbReference>
<proteinExistence type="predicted"/>
<evidence type="ECO:0000313" key="3">
    <source>
        <dbReference type="Proteomes" id="UP000838324"/>
    </source>
</evidence>
<keyword evidence="3" id="KW-1185">Reference proteome</keyword>
<sequence>MLKKILGKVLHSMEHSKSGGHHGRYSSSHKGRPVYSRHSSSSHGYKRHSSSDSRHGGTGHKYYKNRYGSSS</sequence>
<comment type="caution">
    <text evidence="2">The sequence shown here is derived from an EMBL/GenBank/DDBJ whole genome shotgun (WGS) entry which is preliminary data.</text>
</comment>